<sequence length="224" mass="24481">MPILNEAQHTIVSNAVGEAELSTSGEIVPVLAQRSDAYSDIALMWAAAIAFTAMSVFAALPAPFLDLWDSLVGGWEHEWTTGETASMTIALGLIAFVGTWLLLLIPAVRIALVPSPVKQQRVREEAIRHFKVGADGRTHGRTGVLLYLSMQEHRAEIVADEPIHVKVEAEVWGEAMADMLDEIRKDCIAEGIAAGVRDVGAVLAQHFPRQDDDRNELPDRLIEL</sequence>
<proteinExistence type="predicted"/>
<accession>A0A418NU63</accession>
<comment type="caution">
    <text evidence="3">The sequence shown here is derived from an EMBL/GenBank/DDBJ whole genome shotgun (WGS) entry which is preliminary data.</text>
</comment>
<dbReference type="OrthoDB" id="5825388at2"/>
<dbReference type="Gene3D" id="3.10.310.50">
    <property type="match status" value="1"/>
</dbReference>
<keyword evidence="4" id="KW-1185">Reference proteome</keyword>
<dbReference type="AlphaFoldDB" id="A0A418NU63"/>
<keyword evidence="1" id="KW-1133">Transmembrane helix</keyword>
<dbReference type="EMBL" id="QXFL01000002">
    <property type="protein sequence ID" value="RIV87697.1"/>
    <property type="molecule type" value="Genomic_DNA"/>
</dbReference>
<feature type="domain" description="TPM" evidence="2">
    <location>
        <begin position="108"/>
        <end position="201"/>
    </location>
</feature>
<evidence type="ECO:0000313" key="4">
    <source>
        <dbReference type="Proteomes" id="UP000286576"/>
    </source>
</evidence>
<name>A0A418NU63_9SPHN</name>
<evidence type="ECO:0000313" key="3">
    <source>
        <dbReference type="EMBL" id="RIV87697.1"/>
    </source>
</evidence>
<protein>
    <recommendedName>
        <fullName evidence="2">TPM domain-containing protein</fullName>
    </recommendedName>
</protein>
<keyword evidence="1" id="KW-0472">Membrane</keyword>
<gene>
    <name evidence="3" type="ORF">D2V07_04995</name>
</gene>
<dbReference type="InterPro" id="IPR007621">
    <property type="entry name" value="TPM_dom"/>
</dbReference>
<evidence type="ECO:0000259" key="2">
    <source>
        <dbReference type="Pfam" id="PF04536"/>
    </source>
</evidence>
<keyword evidence="1" id="KW-0812">Transmembrane</keyword>
<organism evidence="3 4">
    <name type="scientific">Aurantiacibacter zhengii</name>
    <dbReference type="NCBI Taxonomy" id="2307003"/>
    <lineage>
        <taxon>Bacteria</taxon>
        <taxon>Pseudomonadati</taxon>
        <taxon>Pseudomonadota</taxon>
        <taxon>Alphaproteobacteria</taxon>
        <taxon>Sphingomonadales</taxon>
        <taxon>Erythrobacteraceae</taxon>
        <taxon>Aurantiacibacter</taxon>
    </lineage>
</organism>
<feature type="transmembrane region" description="Helical" evidence="1">
    <location>
        <begin position="42"/>
        <end position="65"/>
    </location>
</feature>
<dbReference type="Proteomes" id="UP000286576">
    <property type="component" value="Unassembled WGS sequence"/>
</dbReference>
<evidence type="ECO:0000256" key="1">
    <source>
        <dbReference type="SAM" id="Phobius"/>
    </source>
</evidence>
<feature type="transmembrane region" description="Helical" evidence="1">
    <location>
        <begin position="85"/>
        <end position="112"/>
    </location>
</feature>
<reference evidence="3 4" key="1">
    <citation type="submission" date="2018-08" db="EMBL/GenBank/DDBJ databases">
        <title>Erythrobacter zhengii sp.nov., a bacterium isolated from deep-sea sediment.</title>
        <authorList>
            <person name="Fang C."/>
            <person name="Wu Y.-H."/>
            <person name="Sun C."/>
            <person name="Wang H."/>
            <person name="Cheng H."/>
            <person name="Meng F.-X."/>
            <person name="Wang C.-S."/>
            <person name="Xu X.-W."/>
        </authorList>
    </citation>
    <scope>NUCLEOTIDE SEQUENCE [LARGE SCALE GENOMIC DNA]</scope>
    <source>
        <strain evidence="3 4">V18</strain>
    </source>
</reference>
<dbReference type="Pfam" id="PF04536">
    <property type="entry name" value="TPM_phosphatase"/>
    <property type="match status" value="1"/>
</dbReference>
<dbReference type="RefSeq" id="WP_119585376.1">
    <property type="nucleotide sequence ID" value="NZ_CAWODQ010000012.1"/>
</dbReference>